<accession>A0ABZ1L1P3</accession>
<dbReference type="RefSeq" id="WP_405454346.1">
    <property type="nucleotide sequence ID" value="NZ_CP108164.1"/>
</dbReference>
<evidence type="ECO:0000256" key="1">
    <source>
        <dbReference type="SAM" id="SignalP"/>
    </source>
</evidence>
<name>A0ABZ1L1P3_STRAH</name>
<gene>
    <name evidence="2" type="ORF">OG350_37320</name>
</gene>
<keyword evidence="3" id="KW-1185">Reference proteome</keyword>
<proteinExistence type="predicted"/>
<feature type="signal peptide" evidence="1">
    <location>
        <begin position="1"/>
        <end position="29"/>
    </location>
</feature>
<keyword evidence="1" id="KW-0732">Signal</keyword>
<feature type="chain" id="PRO_5046645549" description="Secreted protein" evidence="1">
    <location>
        <begin position="30"/>
        <end position="128"/>
    </location>
</feature>
<organism evidence="2 3">
    <name type="scientific">Streptomyces achromogenes</name>
    <dbReference type="NCBI Taxonomy" id="67255"/>
    <lineage>
        <taxon>Bacteria</taxon>
        <taxon>Bacillati</taxon>
        <taxon>Actinomycetota</taxon>
        <taxon>Actinomycetes</taxon>
        <taxon>Kitasatosporales</taxon>
        <taxon>Streptomycetaceae</taxon>
        <taxon>Streptomyces</taxon>
    </lineage>
</organism>
<dbReference type="Proteomes" id="UP001622557">
    <property type="component" value="Chromosome"/>
</dbReference>
<reference evidence="2 3" key="1">
    <citation type="submission" date="2022-10" db="EMBL/GenBank/DDBJ databases">
        <title>The complete genomes of actinobacterial strains from the NBC collection.</title>
        <authorList>
            <person name="Joergensen T.S."/>
            <person name="Alvarez Arevalo M."/>
            <person name="Sterndorff E.B."/>
            <person name="Faurdal D."/>
            <person name="Vuksanovic O."/>
            <person name="Mourched A.-S."/>
            <person name="Charusanti P."/>
            <person name="Shaw S."/>
            <person name="Blin K."/>
            <person name="Weber T."/>
        </authorList>
    </citation>
    <scope>NUCLEOTIDE SEQUENCE [LARGE SCALE GENOMIC DNA]</scope>
    <source>
        <strain evidence="2 3">NBC_00156</strain>
    </source>
</reference>
<dbReference type="EMBL" id="CP108164">
    <property type="protein sequence ID" value="WTQ85596.1"/>
    <property type="molecule type" value="Genomic_DNA"/>
</dbReference>
<evidence type="ECO:0000313" key="2">
    <source>
        <dbReference type="EMBL" id="WTQ85596.1"/>
    </source>
</evidence>
<sequence length="128" mass="13581">MRVRRILSAAGTAIAALTLASSLSGTAYAADVYYIRTTGAEGFYWYDDGYTDACDTLADGRRAVIRVRDVTTGGTLGQVADTDGANGLCGHKYLPVPPSGHRVAVDIWRSDGAAGAYENYHSESFVIP</sequence>
<dbReference type="GeneID" id="97286226"/>
<evidence type="ECO:0008006" key="4">
    <source>
        <dbReference type="Google" id="ProtNLM"/>
    </source>
</evidence>
<evidence type="ECO:0000313" key="3">
    <source>
        <dbReference type="Proteomes" id="UP001622557"/>
    </source>
</evidence>
<protein>
    <recommendedName>
        <fullName evidence="4">Secreted protein</fullName>
    </recommendedName>
</protein>